<evidence type="ECO:0000256" key="1">
    <source>
        <dbReference type="ARBA" id="ARBA00022630"/>
    </source>
</evidence>
<keyword evidence="1" id="KW-0285">Flavoprotein</keyword>
<dbReference type="PANTHER" id="PTHR42847:SF4">
    <property type="entry name" value="ALKANESULFONATE MONOOXYGENASE-RELATED"/>
    <property type="match status" value="1"/>
</dbReference>
<evidence type="ECO:0000313" key="6">
    <source>
        <dbReference type="EMBL" id="MBB5935265.1"/>
    </source>
</evidence>
<evidence type="ECO:0000259" key="5">
    <source>
        <dbReference type="Pfam" id="PF00296"/>
    </source>
</evidence>
<keyword evidence="3" id="KW-0560">Oxidoreductase</keyword>
<dbReference type="Gene3D" id="3.20.20.30">
    <property type="entry name" value="Luciferase-like domain"/>
    <property type="match status" value="1"/>
</dbReference>
<dbReference type="SUPFAM" id="SSF51679">
    <property type="entry name" value="Bacterial luciferase-like"/>
    <property type="match status" value="1"/>
</dbReference>
<dbReference type="Proteomes" id="UP000588098">
    <property type="component" value="Unassembled WGS sequence"/>
</dbReference>
<protein>
    <submittedName>
        <fullName evidence="6">Alkanesulfonate monooxygenase SsuD/methylene tetrahydromethanopterin reductase-like flavin-dependent oxidoreductase (Luciferase family)</fullName>
    </submittedName>
</protein>
<comment type="caution">
    <text evidence="6">The sequence shown here is derived from an EMBL/GenBank/DDBJ whole genome shotgun (WGS) entry which is preliminary data.</text>
</comment>
<evidence type="ECO:0000256" key="2">
    <source>
        <dbReference type="ARBA" id="ARBA00022643"/>
    </source>
</evidence>
<evidence type="ECO:0000256" key="4">
    <source>
        <dbReference type="ARBA" id="ARBA00023033"/>
    </source>
</evidence>
<evidence type="ECO:0000313" key="7">
    <source>
        <dbReference type="Proteomes" id="UP000588098"/>
    </source>
</evidence>
<dbReference type="AlphaFoldDB" id="A0A7W9UXV1"/>
<accession>A0A7W9UXV1</accession>
<dbReference type="InterPro" id="IPR011251">
    <property type="entry name" value="Luciferase-like_dom"/>
</dbReference>
<dbReference type="GO" id="GO:0046306">
    <property type="term" value="P:alkanesulfonate catabolic process"/>
    <property type="evidence" value="ECO:0007669"/>
    <property type="project" value="TreeGrafter"/>
</dbReference>
<keyword evidence="4 6" id="KW-0503">Monooxygenase</keyword>
<reference evidence="6 7" key="1">
    <citation type="submission" date="2020-08" db="EMBL/GenBank/DDBJ databases">
        <title>Genomic Encyclopedia of Type Strains, Phase III (KMG-III): the genomes of soil and plant-associated and newly described type strains.</title>
        <authorList>
            <person name="Whitman W."/>
        </authorList>
    </citation>
    <scope>NUCLEOTIDE SEQUENCE [LARGE SCALE GENOMIC DNA]</scope>
    <source>
        <strain evidence="6 7">CECT 8305</strain>
    </source>
</reference>
<keyword evidence="7" id="KW-1185">Reference proteome</keyword>
<dbReference type="InterPro" id="IPR036661">
    <property type="entry name" value="Luciferase-like_sf"/>
</dbReference>
<dbReference type="EMBL" id="JACHJL010000004">
    <property type="protein sequence ID" value="MBB5935265.1"/>
    <property type="molecule type" value="Genomic_DNA"/>
</dbReference>
<organism evidence="6 7">
    <name type="scientific">Streptomyces zagrosensis</name>
    <dbReference type="NCBI Taxonomy" id="1042984"/>
    <lineage>
        <taxon>Bacteria</taxon>
        <taxon>Bacillati</taxon>
        <taxon>Actinomycetota</taxon>
        <taxon>Actinomycetes</taxon>
        <taxon>Kitasatosporales</taxon>
        <taxon>Streptomycetaceae</taxon>
        <taxon>Streptomyces</taxon>
    </lineage>
</organism>
<name>A0A7W9UXV1_9ACTN</name>
<dbReference type="GO" id="GO:0008726">
    <property type="term" value="F:alkanesulfonate monooxygenase activity"/>
    <property type="evidence" value="ECO:0007669"/>
    <property type="project" value="TreeGrafter"/>
</dbReference>
<dbReference type="InterPro" id="IPR050172">
    <property type="entry name" value="SsuD_RutA_monooxygenase"/>
</dbReference>
<dbReference type="RefSeq" id="WP_184571495.1">
    <property type="nucleotide sequence ID" value="NZ_JACHJL010000004.1"/>
</dbReference>
<keyword evidence="2" id="KW-0288">FMN</keyword>
<dbReference type="PANTHER" id="PTHR42847">
    <property type="entry name" value="ALKANESULFONATE MONOOXYGENASE"/>
    <property type="match status" value="1"/>
</dbReference>
<evidence type="ECO:0000256" key="3">
    <source>
        <dbReference type="ARBA" id="ARBA00023002"/>
    </source>
</evidence>
<proteinExistence type="predicted"/>
<dbReference type="Pfam" id="PF00296">
    <property type="entry name" value="Bac_luciferase"/>
    <property type="match status" value="1"/>
</dbReference>
<sequence length="292" mass="30992">MSTTLPVRVGIGLPISDPGTLLTWAKRADAGPFATLGLLDRLVYDNPEPLITLAAIAGATSRIRVQTEVLLAPLREPVLLAKQAATLDRISHGRFTLGLGIGGREDDFLAVGGDVRHRGRALEERLAVLRRVWAGGDGVEGVPDTGPVGPAPISARGPEILFGGFAPAALARVGQWGDGFLGASLPPAQLTGLFRTVEEGWQRAGREGRPRLVAQVNVAIGPDPVVDEARRAIRDYYAFSDFAEHVARGLLGTADAIRAAIAGYAEIGADEVMLYCWSADPDQVDRLAEIIR</sequence>
<gene>
    <name evidence="6" type="ORF">FHS42_002315</name>
</gene>
<feature type="domain" description="Luciferase-like" evidence="5">
    <location>
        <begin position="16"/>
        <end position="256"/>
    </location>
</feature>